<accession>S9Q2X8</accession>
<feature type="region of interest" description="Disordered" evidence="1">
    <location>
        <begin position="15"/>
        <end position="34"/>
    </location>
</feature>
<name>S9Q2X8_CYSF2</name>
<gene>
    <name evidence="2" type="ORF">D187_009250</name>
</gene>
<dbReference type="EMBL" id="ANAH02000071">
    <property type="protein sequence ID" value="EPX55639.1"/>
    <property type="molecule type" value="Genomic_DNA"/>
</dbReference>
<evidence type="ECO:0000256" key="1">
    <source>
        <dbReference type="SAM" id="MobiDB-lite"/>
    </source>
</evidence>
<evidence type="ECO:0000313" key="2">
    <source>
        <dbReference type="EMBL" id="EPX55639.1"/>
    </source>
</evidence>
<dbReference type="Proteomes" id="UP000011682">
    <property type="component" value="Unassembled WGS sequence"/>
</dbReference>
<dbReference type="AlphaFoldDB" id="S9Q2X8"/>
<comment type="caution">
    <text evidence="2">The sequence shown here is derived from an EMBL/GenBank/DDBJ whole genome shotgun (WGS) entry which is preliminary data.</text>
</comment>
<evidence type="ECO:0000313" key="3">
    <source>
        <dbReference type="Proteomes" id="UP000011682"/>
    </source>
</evidence>
<reference evidence="2" key="1">
    <citation type="submission" date="2013-05" db="EMBL/GenBank/DDBJ databases">
        <title>Genome assembly of Cystobacter fuscus DSM 2262.</title>
        <authorList>
            <person name="Sharma G."/>
            <person name="Khatri I."/>
            <person name="Kaur C."/>
            <person name="Mayilraj S."/>
            <person name="Subramanian S."/>
        </authorList>
    </citation>
    <scope>NUCLEOTIDE SEQUENCE [LARGE SCALE GENOMIC DNA]</scope>
    <source>
        <strain evidence="2">DSM 2262</strain>
    </source>
</reference>
<proteinExistence type="predicted"/>
<protein>
    <submittedName>
        <fullName evidence="2">Uncharacterized protein</fullName>
    </submittedName>
</protein>
<organism evidence="2 3">
    <name type="scientific">Cystobacter fuscus (strain ATCC 25194 / DSM 2262 / NBRC 100088 / M29)</name>
    <dbReference type="NCBI Taxonomy" id="1242864"/>
    <lineage>
        <taxon>Bacteria</taxon>
        <taxon>Pseudomonadati</taxon>
        <taxon>Myxococcota</taxon>
        <taxon>Myxococcia</taxon>
        <taxon>Myxococcales</taxon>
        <taxon>Cystobacterineae</taxon>
        <taxon>Archangiaceae</taxon>
        <taxon>Cystobacter</taxon>
    </lineage>
</organism>
<keyword evidence="3" id="KW-1185">Reference proteome</keyword>
<feature type="compositionally biased region" description="Basic and acidic residues" evidence="1">
    <location>
        <begin position="15"/>
        <end position="24"/>
    </location>
</feature>
<sequence>MVPVRSDARFPSHVLSDRLHERQGRARVHVSGRNQASKEWVGSAAWVDPATGASFLSPGGRPWRALRPTDPHRRNMRVPKGHSSQGFLVLPLTWGCSLAS</sequence>